<keyword evidence="5" id="KW-0675">Receptor</keyword>
<dbReference type="InterPro" id="IPR000068">
    <property type="entry name" value="GPCR_3_Ca_sens_rcpt-rel"/>
</dbReference>
<dbReference type="PROSITE" id="PS00981">
    <property type="entry name" value="G_PROTEIN_RECEP_F3_3"/>
    <property type="match status" value="1"/>
</dbReference>
<keyword evidence="5" id="KW-0297">G-protein coupled receptor</keyword>
<reference evidence="11" key="1">
    <citation type="submission" date="2014-08" db="EMBL/GenBank/DDBJ databases">
        <authorList>
            <person name="Senf B."/>
            <person name="Petzold A."/>
            <person name="Downie B.R."/>
            <person name="Koch P."/>
            <person name="Platzer M."/>
        </authorList>
    </citation>
    <scope>NUCLEOTIDE SEQUENCE [LARGE SCALE GENOMIC DNA]</scope>
    <source>
        <strain evidence="11">GRZ</strain>
    </source>
</reference>
<feature type="transmembrane region" description="Helical" evidence="9">
    <location>
        <begin position="72"/>
        <end position="96"/>
    </location>
</feature>
<evidence type="ECO:0000313" key="11">
    <source>
        <dbReference type="Ensembl" id="ENSNFUP00015003658.1"/>
    </source>
</evidence>
<evidence type="ECO:0000259" key="10">
    <source>
        <dbReference type="PROSITE" id="PS50259"/>
    </source>
</evidence>
<feature type="transmembrane region" description="Helical" evidence="9">
    <location>
        <begin position="40"/>
        <end position="60"/>
    </location>
</feature>
<dbReference type="PANTHER" id="PTHR24061">
    <property type="entry name" value="CALCIUM-SENSING RECEPTOR-RELATED"/>
    <property type="match status" value="1"/>
</dbReference>
<evidence type="ECO:0000256" key="2">
    <source>
        <dbReference type="ARBA" id="ARBA00022475"/>
    </source>
</evidence>
<dbReference type="InterPro" id="IPR017978">
    <property type="entry name" value="GPCR_3_C"/>
</dbReference>
<keyword evidence="8" id="KW-0807">Transducer</keyword>
<dbReference type="PRINTS" id="PR00248">
    <property type="entry name" value="GPCRMGR"/>
</dbReference>
<protein>
    <recommendedName>
        <fullName evidence="10">G-protein coupled receptors family 3 profile domain-containing protein</fullName>
    </recommendedName>
</protein>
<dbReference type="PANTHER" id="PTHR24061:SF418">
    <property type="entry name" value="C-FAMILY ODORANT RECEPTOR OLFCQ19-RELATED"/>
    <property type="match status" value="1"/>
</dbReference>
<dbReference type="Pfam" id="PF00003">
    <property type="entry name" value="7tm_3"/>
    <property type="match status" value="1"/>
</dbReference>
<evidence type="ECO:0000256" key="5">
    <source>
        <dbReference type="ARBA" id="ARBA00023040"/>
    </source>
</evidence>
<feature type="transmembrane region" description="Helical" evidence="9">
    <location>
        <begin position="108"/>
        <end position="131"/>
    </location>
</feature>
<dbReference type="InterPro" id="IPR000337">
    <property type="entry name" value="GPCR_3"/>
</dbReference>
<dbReference type="GeneTree" id="ENSGT00940000162782"/>
<comment type="subcellular location">
    <subcellularLocation>
        <location evidence="1">Cell membrane</location>
        <topology evidence="1">Multi-pass membrane protein</topology>
    </subcellularLocation>
</comment>
<evidence type="ECO:0000256" key="8">
    <source>
        <dbReference type="ARBA" id="ARBA00023224"/>
    </source>
</evidence>
<evidence type="ECO:0000256" key="6">
    <source>
        <dbReference type="ARBA" id="ARBA00023136"/>
    </source>
</evidence>
<evidence type="ECO:0000256" key="7">
    <source>
        <dbReference type="ARBA" id="ARBA00023180"/>
    </source>
</evidence>
<keyword evidence="7" id="KW-0325">Glycoprotein</keyword>
<keyword evidence="3 9" id="KW-0812">Transmembrane</keyword>
<dbReference type="Proteomes" id="UP000694548">
    <property type="component" value="Chromosome sgr06"/>
</dbReference>
<dbReference type="GO" id="GO:0005886">
    <property type="term" value="C:plasma membrane"/>
    <property type="evidence" value="ECO:0007669"/>
    <property type="project" value="UniProtKB-SubCell"/>
</dbReference>
<keyword evidence="2" id="KW-1003">Cell membrane</keyword>
<proteinExistence type="predicted"/>
<evidence type="ECO:0000256" key="9">
    <source>
        <dbReference type="SAM" id="Phobius"/>
    </source>
</evidence>
<reference evidence="11" key="3">
    <citation type="submission" date="2025-09" db="UniProtKB">
        <authorList>
            <consortium name="Ensembl"/>
        </authorList>
    </citation>
    <scope>IDENTIFICATION</scope>
</reference>
<evidence type="ECO:0000256" key="3">
    <source>
        <dbReference type="ARBA" id="ARBA00022692"/>
    </source>
</evidence>
<reference evidence="11" key="2">
    <citation type="submission" date="2025-08" db="UniProtKB">
        <authorList>
            <consortium name="Ensembl"/>
        </authorList>
    </citation>
    <scope>IDENTIFICATION</scope>
</reference>
<keyword evidence="6 9" id="KW-0472">Membrane</keyword>
<accession>A0A8C6NIH5</accession>
<feature type="transmembrane region" description="Helical" evidence="9">
    <location>
        <begin position="143"/>
        <end position="163"/>
    </location>
</feature>
<keyword evidence="12" id="KW-1185">Reference proteome</keyword>
<feature type="domain" description="G-protein coupled receptors family 3 profile" evidence="10">
    <location>
        <begin position="30"/>
        <end position="213"/>
    </location>
</feature>
<dbReference type="InterPro" id="IPR017979">
    <property type="entry name" value="GPCR_3_CS"/>
</dbReference>
<keyword evidence="4 9" id="KW-1133">Transmembrane helix</keyword>
<evidence type="ECO:0000313" key="12">
    <source>
        <dbReference type="Proteomes" id="UP000694548"/>
    </source>
</evidence>
<evidence type="ECO:0000256" key="4">
    <source>
        <dbReference type="ARBA" id="ARBA00022989"/>
    </source>
</evidence>
<dbReference type="GO" id="GO:0004930">
    <property type="term" value="F:G protein-coupled receptor activity"/>
    <property type="evidence" value="ECO:0007669"/>
    <property type="project" value="UniProtKB-KW"/>
</dbReference>
<name>A0A8C6NIH5_NOTFU</name>
<dbReference type="PROSITE" id="PS50259">
    <property type="entry name" value="G_PROTEIN_RECEP_F3_4"/>
    <property type="match status" value="1"/>
</dbReference>
<dbReference type="Ensembl" id="ENSNFUT00015003871.1">
    <property type="protein sequence ID" value="ENSNFUP00015003658.1"/>
    <property type="gene ID" value="ENSNFUG00015001841.1"/>
</dbReference>
<sequence length="238" mass="26286">HPTATPPRLICSSYTICKRLISLLCLEIKTPLVRSNNSELSFLLLMSLKLCFLCSLLFIGQPHLWTCQMRHVAFGISFVLCVSCILVKTMVVLAVFKIIYECEVGSKLGFSVLIGYIGILASLSFALAFLARNLPDNFNEAKCITFSMLIFCAVWVAFVPAYINSPGRYADAVEVFAILASSFGLLVALFGPKCYIILMRPERNTKKTIMGRGTTKDLTGSTVTFPHRLNMQGAMMSA</sequence>
<evidence type="ECO:0000256" key="1">
    <source>
        <dbReference type="ARBA" id="ARBA00004651"/>
    </source>
</evidence>
<feature type="transmembrane region" description="Helical" evidence="9">
    <location>
        <begin position="175"/>
        <end position="198"/>
    </location>
</feature>
<organism evidence="11 12">
    <name type="scientific">Nothobranchius furzeri</name>
    <name type="common">Turquoise killifish</name>
    <dbReference type="NCBI Taxonomy" id="105023"/>
    <lineage>
        <taxon>Eukaryota</taxon>
        <taxon>Metazoa</taxon>
        <taxon>Chordata</taxon>
        <taxon>Craniata</taxon>
        <taxon>Vertebrata</taxon>
        <taxon>Euteleostomi</taxon>
        <taxon>Actinopterygii</taxon>
        <taxon>Neopterygii</taxon>
        <taxon>Teleostei</taxon>
        <taxon>Neoteleostei</taxon>
        <taxon>Acanthomorphata</taxon>
        <taxon>Ovalentaria</taxon>
        <taxon>Atherinomorphae</taxon>
        <taxon>Cyprinodontiformes</taxon>
        <taxon>Nothobranchiidae</taxon>
        <taxon>Nothobranchius</taxon>
    </lineage>
</organism>
<dbReference type="AlphaFoldDB" id="A0A8C6NIH5"/>